<keyword evidence="2" id="KW-1185">Reference proteome</keyword>
<dbReference type="EMBL" id="UYSU01040789">
    <property type="protein sequence ID" value="VDM02587.1"/>
    <property type="molecule type" value="Genomic_DNA"/>
</dbReference>
<evidence type="ECO:0000313" key="3">
    <source>
        <dbReference type="WBParaSite" id="SSLN_0001681201-mRNA-1"/>
    </source>
</evidence>
<organism evidence="3">
    <name type="scientific">Schistocephalus solidus</name>
    <name type="common">Tapeworm</name>
    <dbReference type="NCBI Taxonomy" id="70667"/>
    <lineage>
        <taxon>Eukaryota</taxon>
        <taxon>Metazoa</taxon>
        <taxon>Spiralia</taxon>
        <taxon>Lophotrochozoa</taxon>
        <taxon>Platyhelminthes</taxon>
        <taxon>Cestoda</taxon>
        <taxon>Eucestoda</taxon>
        <taxon>Diphyllobothriidea</taxon>
        <taxon>Diphyllobothriidae</taxon>
        <taxon>Schistocephalus</taxon>
    </lineage>
</organism>
<evidence type="ECO:0000313" key="2">
    <source>
        <dbReference type="Proteomes" id="UP000275846"/>
    </source>
</evidence>
<reference evidence="3" key="1">
    <citation type="submission" date="2016-06" db="UniProtKB">
        <authorList>
            <consortium name="WormBaseParasite"/>
        </authorList>
    </citation>
    <scope>IDENTIFICATION</scope>
</reference>
<accession>A0A183TIA2</accession>
<name>A0A183TIA2_SCHSO</name>
<protein>
    <submittedName>
        <fullName evidence="3">Transposase</fullName>
    </submittedName>
</protein>
<proteinExistence type="predicted"/>
<evidence type="ECO:0000313" key="1">
    <source>
        <dbReference type="EMBL" id="VDM02587.1"/>
    </source>
</evidence>
<sequence length="89" mass="9745">MTKREDVLACLHVLVARTYIIVSRPLPLDVGWRTRQYGLTMRLPNGKSGQNDSVQRVQAPVEGTAIMTDYLCQACADIAKRASGCGVLP</sequence>
<dbReference type="Proteomes" id="UP000275846">
    <property type="component" value="Unassembled WGS sequence"/>
</dbReference>
<reference evidence="1 2" key="2">
    <citation type="submission" date="2018-11" db="EMBL/GenBank/DDBJ databases">
        <authorList>
            <consortium name="Pathogen Informatics"/>
        </authorList>
    </citation>
    <scope>NUCLEOTIDE SEQUENCE [LARGE SCALE GENOMIC DNA]</scope>
    <source>
        <strain evidence="1 2">NST_G2</strain>
    </source>
</reference>
<gene>
    <name evidence="1" type="ORF">SSLN_LOCUS16201</name>
</gene>
<dbReference type="WBParaSite" id="SSLN_0001681201-mRNA-1">
    <property type="protein sequence ID" value="SSLN_0001681201-mRNA-1"/>
    <property type="gene ID" value="SSLN_0001681201"/>
</dbReference>
<dbReference type="AlphaFoldDB" id="A0A183TIA2"/>